<dbReference type="GeneID" id="92052291"/>
<organism evidence="3 4">
    <name type="scientific">Apiospora hydei</name>
    <dbReference type="NCBI Taxonomy" id="1337664"/>
    <lineage>
        <taxon>Eukaryota</taxon>
        <taxon>Fungi</taxon>
        <taxon>Dikarya</taxon>
        <taxon>Ascomycota</taxon>
        <taxon>Pezizomycotina</taxon>
        <taxon>Sordariomycetes</taxon>
        <taxon>Xylariomycetidae</taxon>
        <taxon>Amphisphaeriales</taxon>
        <taxon>Apiosporaceae</taxon>
        <taxon>Apiospora</taxon>
    </lineage>
</organism>
<feature type="domain" description="Ecp2 effector protein-like" evidence="2">
    <location>
        <begin position="74"/>
        <end position="172"/>
    </location>
</feature>
<dbReference type="Proteomes" id="UP001433268">
    <property type="component" value="Unassembled WGS sequence"/>
</dbReference>
<sequence>MHIFAFLMTLLFAAGHAQGAAVHAKTLRDGANPPATPDVSVKVVAANGTLVDLKPVFDSTQSQFNPTLETQSICFRSDQTGAMTGDFARSDDCNQLVSLLQNHMHGYWDTWDYQSAALQIIYNGTCAVYISSVNTFNEHVWIGNQDIADAISLVVSEYTKDGLVAAAGQMNCNHPNGATKLDWSVQDSYKTQEKPT</sequence>
<dbReference type="InterPro" id="IPR029226">
    <property type="entry name" value="Ecp2-like"/>
</dbReference>
<keyword evidence="4" id="KW-1185">Reference proteome</keyword>
<gene>
    <name evidence="3" type="ORF">PG997_014917</name>
</gene>
<proteinExistence type="predicted"/>
<evidence type="ECO:0000256" key="1">
    <source>
        <dbReference type="SAM" id="SignalP"/>
    </source>
</evidence>
<dbReference type="Pfam" id="PF14856">
    <property type="entry name" value="Hce2"/>
    <property type="match status" value="1"/>
</dbReference>
<name>A0ABR1UV57_9PEZI</name>
<comment type="caution">
    <text evidence="3">The sequence shown here is derived from an EMBL/GenBank/DDBJ whole genome shotgun (WGS) entry which is preliminary data.</text>
</comment>
<protein>
    <recommendedName>
        <fullName evidence="2">Ecp2 effector protein-like domain-containing protein</fullName>
    </recommendedName>
</protein>
<evidence type="ECO:0000259" key="2">
    <source>
        <dbReference type="Pfam" id="PF14856"/>
    </source>
</evidence>
<feature type="chain" id="PRO_5046381073" description="Ecp2 effector protein-like domain-containing protein" evidence="1">
    <location>
        <begin position="20"/>
        <end position="196"/>
    </location>
</feature>
<evidence type="ECO:0000313" key="3">
    <source>
        <dbReference type="EMBL" id="KAK8062820.1"/>
    </source>
</evidence>
<dbReference type="EMBL" id="JAQQWN010000010">
    <property type="protein sequence ID" value="KAK8062820.1"/>
    <property type="molecule type" value="Genomic_DNA"/>
</dbReference>
<evidence type="ECO:0000313" key="4">
    <source>
        <dbReference type="Proteomes" id="UP001433268"/>
    </source>
</evidence>
<accession>A0ABR1UV57</accession>
<reference evidence="3 4" key="1">
    <citation type="submission" date="2023-01" db="EMBL/GenBank/DDBJ databases">
        <title>Analysis of 21 Apiospora genomes using comparative genomics revels a genus with tremendous synthesis potential of carbohydrate active enzymes and secondary metabolites.</title>
        <authorList>
            <person name="Sorensen T."/>
        </authorList>
    </citation>
    <scope>NUCLEOTIDE SEQUENCE [LARGE SCALE GENOMIC DNA]</scope>
    <source>
        <strain evidence="3 4">CBS 114990</strain>
    </source>
</reference>
<feature type="signal peptide" evidence="1">
    <location>
        <begin position="1"/>
        <end position="19"/>
    </location>
</feature>
<dbReference type="RefSeq" id="XP_066661419.1">
    <property type="nucleotide sequence ID" value="XM_066819231.1"/>
</dbReference>
<keyword evidence="1" id="KW-0732">Signal</keyword>